<reference evidence="10 11" key="1">
    <citation type="submission" date="2015-06" db="EMBL/GenBank/DDBJ databases">
        <title>Talaromyces atroroseus IBT 11181 draft genome.</title>
        <authorList>
            <person name="Rasmussen K.B."/>
            <person name="Rasmussen S."/>
            <person name="Petersen B."/>
            <person name="Sicheritz-Ponten T."/>
            <person name="Mortensen U.H."/>
            <person name="Thrane U."/>
        </authorList>
    </citation>
    <scope>NUCLEOTIDE SEQUENCE [LARGE SCALE GENOMIC DNA]</scope>
    <source>
        <strain evidence="10 11">IBT 11181</strain>
    </source>
</reference>
<evidence type="ECO:0000313" key="10">
    <source>
        <dbReference type="EMBL" id="OKL59474.1"/>
    </source>
</evidence>
<comment type="subcellular location">
    <subcellularLocation>
        <location evidence="2">Endoplasmic reticulum lumen</location>
    </subcellularLocation>
</comment>
<dbReference type="InterPro" id="IPR036249">
    <property type="entry name" value="Thioredoxin-like_sf"/>
</dbReference>
<feature type="region of interest" description="Disordered" evidence="7">
    <location>
        <begin position="242"/>
        <end position="290"/>
    </location>
</feature>
<evidence type="ECO:0000256" key="7">
    <source>
        <dbReference type="SAM" id="MobiDB-lite"/>
    </source>
</evidence>
<feature type="region of interest" description="Disordered" evidence="7">
    <location>
        <begin position="437"/>
        <end position="478"/>
    </location>
</feature>
<dbReference type="InterPro" id="IPR013766">
    <property type="entry name" value="Thioredoxin_domain"/>
</dbReference>
<dbReference type="PRINTS" id="PR00421">
    <property type="entry name" value="THIOREDOXIN"/>
</dbReference>
<dbReference type="InterPro" id="IPR057305">
    <property type="entry name" value="Thioredox_PDIA6_C"/>
</dbReference>
<dbReference type="SUPFAM" id="SSF52833">
    <property type="entry name" value="Thioredoxin-like"/>
    <property type="match status" value="2"/>
</dbReference>
<protein>
    <recommendedName>
        <fullName evidence="3">protein disulfide-isomerase</fullName>
        <ecNumber evidence="3">5.3.4.1</ecNumber>
    </recommendedName>
</protein>
<evidence type="ECO:0000256" key="5">
    <source>
        <dbReference type="ARBA" id="ARBA00023235"/>
    </source>
</evidence>
<dbReference type="CDD" id="cd03002">
    <property type="entry name" value="PDI_a_MPD1_like"/>
    <property type="match status" value="1"/>
</dbReference>
<evidence type="ECO:0000256" key="1">
    <source>
        <dbReference type="ARBA" id="ARBA00001182"/>
    </source>
</evidence>
<dbReference type="STRING" id="1441469.A0A225AMC0"/>
<feature type="compositionally biased region" description="Basic and acidic residues" evidence="7">
    <location>
        <begin position="468"/>
        <end position="478"/>
    </location>
</feature>
<feature type="compositionally biased region" description="Acidic residues" evidence="7">
    <location>
        <begin position="449"/>
        <end position="466"/>
    </location>
</feature>
<name>A0A225AMC0_TALAT</name>
<dbReference type="Pfam" id="PF24541">
    <property type="entry name" value="Thioredox_PDIA6_C"/>
    <property type="match status" value="1"/>
</dbReference>
<dbReference type="GO" id="GO:0005788">
    <property type="term" value="C:endoplasmic reticulum lumen"/>
    <property type="evidence" value="ECO:0007669"/>
    <property type="project" value="UniProtKB-SubCell"/>
</dbReference>
<feature type="chain" id="PRO_5012646399" description="protein disulfide-isomerase" evidence="8">
    <location>
        <begin position="21"/>
        <end position="478"/>
    </location>
</feature>
<dbReference type="EMBL" id="LFMY01000007">
    <property type="protein sequence ID" value="OKL59474.1"/>
    <property type="molecule type" value="Genomic_DNA"/>
</dbReference>
<evidence type="ECO:0000256" key="3">
    <source>
        <dbReference type="ARBA" id="ARBA00012723"/>
    </source>
</evidence>
<dbReference type="RefSeq" id="XP_020119595.1">
    <property type="nucleotide sequence ID" value="XM_020267569.1"/>
</dbReference>
<dbReference type="CDD" id="cd02981">
    <property type="entry name" value="PDI_b_family"/>
    <property type="match status" value="1"/>
</dbReference>
<organism evidence="10 11">
    <name type="scientific">Talaromyces atroroseus</name>
    <dbReference type="NCBI Taxonomy" id="1441469"/>
    <lineage>
        <taxon>Eukaryota</taxon>
        <taxon>Fungi</taxon>
        <taxon>Dikarya</taxon>
        <taxon>Ascomycota</taxon>
        <taxon>Pezizomycotina</taxon>
        <taxon>Eurotiomycetes</taxon>
        <taxon>Eurotiomycetidae</taxon>
        <taxon>Eurotiales</taxon>
        <taxon>Trichocomaceae</taxon>
        <taxon>Talaromyces</taxon>
        <taxon>Talaromyces sect. Trachyspermi</taxon>
    </lineage>
</organism>
<proteinExistence type="predicted"/>
<dbReference type="GO" id="GO:0015035">
    <property type="term" value="F:protein-disulfide reductase activity"/>
    <property type="evidence" value="ECO:0007669"/>
    <property type="project" value="TreeGrafter"/>
</dbReference>
<dbReference type="InterPro" id="IPR017937">
    <property type="entry name" value="Thioredoxin_CS"/>
</dbReference>
<sequence length="478" mass="51864">MPSHLHWTLLLSSLLGGASAAGLYTKSSPVLQVDAKDYHSLIAKSNHTSIVEFYAPWCGHCQNLKPAYEKAAKSLEGLANVAAVNCDDDDNKPFCGQMGVQGFPTLKIVVPGKKPGKPRVEDYQGQRSAKAIVDAVVDRIPNHVKRVTDKDYESWVLEDDESPKAILFTEKGTTSGLLRSLAIDFLGGIKFAQVRSKESETVDKFGITSFPTLVLLPSGNDAEPIVFEGEMKKAPMLEFLSQAAQPNPDPRKNKAVSSQKKKTASSPTKKFQDAPTESPGPEVEVSPEEKPVAVPIKVPSVDQLSTPEDLQAICLTSKSGTCILTLLPETESPDSELPAPAKEALSAVSELSHKLTGHHLPFYSVPAINSHSKILRNELGLSEATEIIAVNGRRGWWRQFPSASSSDDKTEFSLHSVESWVDAIRLGEGSKTKLPDGVVLVSDEKNEEKEAEAEIEVETPVEETGENGDTKEVPHDEL</sequence>
<keyword evidence="6" id="KW-0676">Redox-active center</keyword>
<dbReference type="PANTHER" id="PTHR45815">
    <property type="entry name" value="PROTEIN DISULFIDE-ISOMERASE A6"/>
    <property type="match status" value="1"/>
</dbReference>
<dbReference type="GO" id="GO:0034976">
    <property type="term" value="P:response to endoplasmic reticulum stress"/>
    <property type="evidence" value="ECO:0007669"/>
    <property type="project" value="TreeGrafter"/>
</dbReference>
<accession>A0A225AMC0</accession>
<evidence type="ECO:0000313" key="11">
    <source>
        <dbReference type="Proteomes" id="UP000214365"/>
    </source>
</evidence>
<feature type="signal peptide" evidence="8">
    <location>
        <begin position="1"/>
        <end position="20"/>
    </location>
</feature>
<keyword evidence="11" id="KW-1185">Reference proteome</keyword>
<dbReference type="PANTHER" id="PTHR45815:SF3">
    <property type="entry name" value="PROTEIN DISULFIDE-ISOMERASE A6"/>
    <property type="match status" value="1"/>
</dbReference>
<comment type="caution">
    <text evidence="10">The sequence shown here is derived from an EMBL/GenBank/DDBJ whole genome shotgun (WGS) entry which is preliminary data.</text>
</comment>
<feature type="domain" description="Thioredoxin" evidence="9">
    <location>
        <begin position="12"/>
        <end position="142"/>
    </location>
</feature>
<keyword evidence="8" id="KW-0732">Signal</keyword>
<evidence type="ECO:0000256" key="2">
    <source>
        <dbReference type="ARBA" id="ARBA00004319"/>
    </source>
</evidence>
<keyword evidence="4" id="KW-1015">Disulfide bond</keyword>
<comment type="catalytic activity">
    <reaction evidence="1">
        <text>Catalyzes the rearrangement of -S-S- bonds in proteins.</text>
        <dbReference type="EC" id="5.3.4.1"/>
    </reaction>
</comment>
<evidence type="ECO:0000256" key="4">
    <source>
        <dbReference type="ARBA" id="ARBA00023157"/>
    </source>
</evidence>
<dbReference type="Pfam" id="PF00085">
    <property type="entry name" value="Thioredoxin"/>
    <property type="match status" value="1"/>
</dbReference>
<keyword evidence="5" id="KW-0413">Isomerase</keyword>
<dbReference type="OrthoDB" id="10264505at2759"/>
<dbReference type="GO" id="GO:0003756">
    <property type="term" value="F:protein disulfide isomerase activity"/>
    <property type="evidence" value="ECO:0007669"/>
    <property type="project" value="UniProtKB-EC"/>
</dbReference>
<dbReference type="PROSITE" id="PS51352">
    <property type="entry name" value="THIOREDOXIN_2"/>
    <property type="match status" value="1"/>
</dbReference>
<dbReference type="AlphaFoldDB" id="A0A225AMC0"/>
<dbReference type="Gene3D" id="3.40.30.10">
    <property type="entry name" value="Glutaredoxin"/>
    <property type="match status" value="2"/>
</dbReference>
<evidence type="ECO:0000256" key="8">
    <source>
        <dbReference type="SAM" id="SignalP"/>
    </source>
</evidence>
<dbReference type="GeneID" id="31005022"/>
<dbReference type="EC" id="5.3.4.1" evidence="3"/>
<gene>
    <name evidence="10" type="ORF">UA08_05266</name>
</gene>
<dbReference type="Proteomes" id="UP000214365">
    <property type="component" value="Unassembled WGS sequence"/>
</dbReference>
<dbReference type="PROSITE" id="PS00194">
    <property type="entry name" value="THIOREDOXIN_1"/>
    <property type="match status" value="1"/>
</dbReference>
<evidence type="ECO:0000256" key="6">
    <source>
        <dbReference type="ARBA" id="ARBA00023284"/>
    </source>
</evidence>
<evidence type="ECO:0000259" key="9">
    <source>
        <dbReference type="PROSITE" id="PS51352"/>
    </source>
</evidence>